<evidence type="ECO:0000313" key="2">
    <source>
        <dbReference type="EMBL" id="KAA5542606.1"/>
    </source>
</evidence>
<feature type="region of interest" description="Disordered" evidence="1">
    <location>
        <begin position="31"/>
        <end position="50"/>
    </location>
</feature>
<evidence type="ECO:0000256" key="1">
    <source>
        <dbReference type="SAM" id="MobiDB-lite"/>
    </source>
</evidence>
<evidence type="ECO:0000313" key="3">
    <source>
        <dbReference type="Proteomes" id="UP000324479"/>
    </source>
</evidence>
<proteinExistence type="predicted"/>
<protein>
    <submittedName>
        <fullName evidence="2">Acetyltransferase</fullName>
    </submittedName>
</protein>
<keyword evidence="2" id="KW-0808">Transferase</keyword>
<sequence>MFVKEKSSGDLIRIDPVDVLVLADPLAETVSGRRQAGEEEQDRDEYRKEDLIFPSGESFPKCWTEPSYQLSKAH</sequence>
<dbReference type="Proteomes" id="UP000324479">
    <property type="component" value="Unassembled WGS sequence"/>
</dbReference>
<accession>A0A5M6D7H5</accession>
<reference evidence="2 3" key="1">
    <citation type="submission" date="2019-08" db="EMBL/GenBank/DDBJ databases">
        <authorList>
            <person name="Dhanesh K."/>
            <person name="Kumar G."/>
            <person name="Sasikala C."/>
            <person name="Venkata Ramana C."/>
        </authorList>
    </citation>
    <scope>NUCLEOTIDE SEQUENCE [LARGE SCALE GENOMIC DNA]</scope>
    <source>
        <strain evidence="2 3">JC645</strain>
    </source>
</reference>
<gene>
    <name evidence="2" type="ORF">FYK55_13810</name>
</gene>
<name>A0A5M6D7H5_9BACT</name>
<dbReference type="AlphaFoldDB" id="A0A5M6D7H5"/>
<comment type="caution">
    <text evidence="2">The sequence shown here is derived from an EMBL/GenBank/DDBJ whole genome shotgun (WGS) entry which is preliminary data.</text>
</comment>
<keyword evidence="3" id="KW-1185">Reference proteome</keyword>
<dbReference type="RefSeq" id="WP_150077023.1">
    <property type="nucleotide sequence ID" value="NZ_VWOX01000007.1"/>
</dbReference>
<dbReference type="GO" id="GO:0016740">
    <property type="term" value="F:transferase activity"/>
    <property type="evidence" value="ECO:0007669"/>
    <property type="project" value="UniProtKB-KW"/>
</dbReference>
<organism evidence="2 3">
    <name type="scientific">Roseiconus nitratireducens</name>
    <dbReference type="NCBI Taxonomy" id="2605748"/>
    <lineage>
        <taxon>Bacteria</taxon>
        <taxon>Pseudomonadati</taxon>
        <taxon>Planctomycetota</taxon>
        <taxon>Planctomycetia</taxon>
        <taxon>Pirellulales</taxon>
        <taxon>Pirellulaceae</taxon>
        <taxon>Roseiconus</taxon>
    </lineage>
</organism>
<dbReference type="EMBL" id="VWOX01000007">
    <property type="protein sequence ID" value="KAA5542606.1"/>
    <property type="molecule type" value="Genomic_DNA"/>
</dbReference>